<name>A0A9P4HSL7_9PEZI</name>
<feature type="compositionally biased region" description="Polar residues" evidence="6">
    <location>
        <begin position="553"/>
        <end position="564"/>
    </location>
</feature>
<evidence type="ECO:0000313" key="9">
    <source>
        <dbReference type="Proteomes" id="UP000799776"/>
    </source>
</evidence>
<dbReference type="Pfam" id="PF02906">
    <property type="entry name" value="Fe_hyd_lg_C"/>
    <property type="match status" value="1"/>
</dbReference>
<feature type="compositionally biased region" description="Acidic residues" evidence="6">
    <location>
        <begin position="541"/>
        <end position="550"/>
    </location>
</feature>
<dbReference type="InterPro" id="IPR004108">
    <property type="entry name" value="Fe_hydrogenase_lsu_C"/>
</dbReference>
<evidence type="ECO:0000256" key="4">
    <source>
        <dbReference type="ARBA" id="ARBA00025099"/>
    </source>
</evidence>
<dbReference type="GO" id="GO:0051539">
    <property type="term" value="F:4 iron, 4 sulfur cluster binding"/>
    <property type="evidence" value="ECO:0007669"/>
    <property type="project" value="UniProtKB-KW"/>
</dbReference>
<dbReference type="AlphaFoldDB" id="A0A9P4HSL7"/>
<dbReference type="InterPro" id="IPR009016">
    <property type="entry name" value="Fe_hydrogenase"/>
</dbReference>
<evidence type="ECO:0000256" key="6">
    <source>
        <dbReference type="SAM" id="MobiDB-lite"/>
    </source>
</evidence>
<evidence type="ECO:0000313" key="8">
    <source>
        <dbReference type="EMBL" id="KAF2085193.1"/>
    </source>
</evidence>
<keyword evidence="2" id="KW-0479">Metal-binding</keyword>
<keyword evidence="9" id="KW-1185">Reference proteome</keyword>
<dbReference type="SUPFAM" id="SSF53920">
    <property type="entry name" value="Fe-only hydrogenase"/>
    <property type="match status" value="1"/>
</dbReference>
<organism evidence="8 9">
    <name type="scientific">Saccharata proteae CBS 121410</name>
    <dbReference type="NCBI Taxonomy" id="1314787"/>
    <lineage>
        <taxon>Eukaryota</taxon>
        <taxon>Fungi</taxon>
        <taxon>Dikarya</taxon>
        <taxon>Ascomycota</taxon>
        <taxon>Pezizomycotina</taxon>
        <taxon>Dothideomycetes</taxon>
        <taxon>Dothideomycetes incertae sedis</taxon>
        <taxon>Botryosphaeriales</taxon>
        <taxon>Saccharataceae</taxon>
        <taxon>Saccharata</taxon>
    </lineage>
</organism>
<dbReference type="OrthoDB" id="10253113at2759"/>
<dbReference type="Gene3D" id="3.40.50.1780">
    <property type="match status" value="1"/>
</dbReference>
<comment type="function">
    <text evidence="4">Component of the cytosolic Fe/S protein assembly machinery. Required for maturation of extramitochondrial Fe/S proteins. May play a role in the transfer of pre-assembled Fe/S clusters to target apoproteins.</text>
</comment>
<dbReference type="Proteomes" id="UP000799776">
    <property type="component" value="Unassembled WGS sequence"/>
</dbReference>
<gene>
    <name evidence="8" type="ORF">K490DRAFT_47486</name>
</gene>
<dbReference type="PANTHER" id="PTHR11615">
    <property type="entry name" value="NITRATE, FORMATE, IRON DEHYDROGENASE"/>
    <property type="match status" value="1"/>
</dbReference>
<protein>
    <recommendedName>
        <fullName evidence="5">Nuclear architecture-related protein 1</fullName>
    </recommendedName>
</protein>
<evidence type="ECO:0000256" key="2">
    <source>
        <dbReference type="ARBA" id="ARBA00022485"/>
    </source>
</evidence>
<proteinExistence type="inferred from homology"/>
<keyword evidence="2" id="KW-0408">Iron</keyword>
<comment type="similarity">
    <text evidence="1">Belongs to the NARF family.</text>
</comment>
<evidence type="ECO:0000256" key="1">
    <source>
        <dbReference type="ARBA" id="ARBA00006596"/>
    </source>
</evidence>
<dbReference type="Gene3D" id="3.40.950.10">
    <property type="entry name" value="Fe-only Hydrogenase (Larger Subunit), Chain L, domain 3"/>
    <property type="match status" value="1"/>
</dbReference>
<evidence type="ECO:0000256" key="3">
    <source>
        <dbReference type="ARBA" id="ARBA00023014"/>
    </source>
</evidence>
<reference evidence="8" key="1">
    <citation type="journal article" date="2020" name="Stud. Mycol.">
        <title>101 Dothideomycetes genomes: a test case for predicting lifestyles and emergence of pathogens.</title>
        <authorList>
            <person name="Haridas S."/>
            <person name="Albert R."/>
            <person name="Binder M."/>
            <person name="Bloem J."/>
            <person name="Labutti K."/>
            <person name="Salamov A."/>
            <person name="Andreopoulos B."/>
            <person name="Baker S."/>
            <person name="Barry K."/>
            <person name="Bills G."/>
            <person name="Bluhm B."/>
            <person name="Cannon C."/>
            <person name="Castanera R."/>
            <person name="Culley D."/>
            <person name="Daum C."/>
            <person name="Ezra D."/>
            <person name="Gonzalez J."/>
            <person name="Henrissat B."/>
            <person name="Kuo A."/>
            <person name="Liang C."/>
            <person name="Lipzen A."/>
            <person name="Lutzoni F."/>
            <person name="Magnuson J."/>
            <person name="Mondo S."/>
            <person name="Nolan M."/>
            <person name="Ohm R."/>
            <person name="Pangilinan J."/>
            <person name="Park H.-J."/>
            <person name="Ramirez L."/>
            <person name="Alfaro M."/>
            <person name="Sun H."/>
            <person name="Tritt A."/>
            <person name="Yoshinaga Y."/>
            <person name="Zwiers L.-H."/>
            <person name="Turgeon B."/>
            <person name="Goodwin S."/>
            <person name="Spatafora J."/>
            <person name="Crous P."/>
            <person name="Grigoriev I."/>
        </authorList>
    </citation>
    <scope>NUCLEOTIDE SEQUENCE</scope>
    <source>
        <strain evidence="8">CBS 121410</strain>
    </source>
</reference>
<accession>A0A9P4HSL7</accession>
<sequence>MSAILSADDLNDFISPGVACIKPIETLPAKPEGDASNPYEVTTEDRIAAEKAPPAQISLTDCLACSGCVTSAEAVLVSLQSHTEVLNTLDAHPGLDLSHLAQHNGAGNGTAANGMDTSRDGMIFVASVSPQARASLAATFNVSEREAGHMIEQLLSGPHGLKAGGAHGSSFAWVIDTNVVREAALVLAADEVTNSLSNPSTAAPGEEGSASTAPKKPILTSACPGWICYAEKTHPYVLPHLSRMKSPQALTGTLIKSVLCRKYGIPPSKVWHLAVMPCFDKKLEASRAELTSAAWLPSSTSMTPEDAEASTRDVDCVITARELLTMAQSRNILFPTLPRSPLRRSSRTPFPDPTLDAFLFPKLRKARPTNGSSTAGPSGGYLHHIMQTYALRHPGSSLHVERGRNADVVEYILRDDVSGETLLKTARFYGFRNIQNLVRRLKPAKASRMPGARMGGARRPGGVAAATGGAGSEYAYVEVMACPGGCTNGGGQIKVGELAEVRGDEFRNGTEENGAKKPGVVEQKEWLKRVDEAYFSASSSSEEEEEDGLDNADLTNGNGMQNGSTDIDIVDNISRLRIHAMLNHWTAVTGVDQGSLVRTSYRKVESDVGKEKKVSDVDRVAGLASTIGGGW</sequence>
<evidence type="ECO:0000259" key="7">
    <source>
        <dbReference type="Pfam" id="PF02906"/>
    </source>
</evidence>
<comment type="caution">
    <text evidence="8">The sequence shown here is derived from an EMBL/GenBank/DDBJ whole genome shotgun (WGS) entry which is preliminary data.</text>
</comment>
<feature type="domain" description="Iron hydrogenase large subunit C-terminal" evidence="7">
    <location>
        <begin position="124"/>
        <end position="490"/>
    </location>
</feature>
<dbReference type="InterPro" id="IPR050340">
    <property type="entry name" value="Cytosolic_Fe-S_CAF"/>
</dbReference>
<feature type="region of interest" description="Disordered" evidence="6">
    <location>
        <begin position="535"/>
        <end position="564"/>
    </location>
</feature>
<dbReference type="EMBL" id="ML978733">
    <property type="protein sequence ID" value="KAF2085193.1"/>
    <property type="molecule type" value="Genomic_DNA"/>
</dbReference>
<evidence type="ECO:0000256" key="5">
    <source>
        <dbReference type="ARBA" id="ARBA00031269"/>
    </source>
</evidence>
<feature type="region of interest" description="Disordered" evidence="6">
    <location>
        <begin position="196"/>
        <end position="215"/>
    </location>
</feature>
<keyword evidence="3" id="KW-0411">Iron-sulfur</keyword>
<keyword evidence="2" id="KW-0004">4Fe-4S</keyword>